<gene>
    <name evidence="1" type="ORF">DW888_07160</name>
</gene>
<name>A0A413VS83_9BACE</name>
<dbReference type="Proteomes" id="UP000284379">
    <property type="component" value="Unassembled WGS sequence"/>
</dbReference>
<accession>A0A413VS83</accession>
<dbReference type="AlphaFoldDB" id="A0A413VS83"/>
<sequence length="227" mass="26049">MNMKTKNYLLLLFGITSILFINCSNEEEITGINTMQDVDFSRMSDEELNIYAESVKAITMDSLCSLIRTYEKENPNLMEIEHQKKIDKYKSTHPATKDMPPLPPYKFFYGYSSYELLQSKVKVLLRNSPTNIGTGIYFVDLYNVTKIVYMYIDGLYMVPLPSPSCGFDPNAIGKGERGFTVSQNGRQCTMRTVGYQVLYHATGGGVYKFDPPLDELEYRYKILDFNN</sequence>
<dbReference type="EMBL" id="QSGO01000004">
    <property type="protein sequence ID" value="RHB36409.1"/>
    <property type="molecule type" value="Genomic_DNA"/>
</dbReference>
<evidence type="ECO:0000313" key="2">
    <source>
        <dbReference type="Proteomes" id="UP000284379"/>
    </source>
</evidence>
<organism evidence="1 2">
    <name type="scientific">Bacteroides nordii</name>
    <dbReference type="NCBI Taxonomy" id="291645"/>
    <lineage>
        <taxon>Bacteria</taxon>
        <taxon>Pseudomonadati</taxon>
        <taxon>Bacteroidota</taxon>
        <taxon>Bacteroidia</taxon>
        <taxon>Bacteroidales</taxon>
        <taxon>Bacteroidaceae</taxon>
        <taxon>Bacteroides</taxon>
    </lineage>
</organism>
<evidence type="ECO:0000313" key="1">
    <source>
        <dbReference type="EMBL" id="RHB36409.1"/>
    </source>
</evidence>
<comment type="caution">
    <text evidence="1">The sequence shown here is derived from an EMBL/GenBank/DDBJ whole genome shotgun (WGS) entry which is preliminary data.</text>
</comment>
<reference evidence="1 2" key="1">
    <citation type="submission" date="2018-08" db="EMBL/GenBank/DDBJ databases">
        <title>A genome reference for cultivated species of the human gut microbiota.</title>
        <authorList>
            <person name="Zou Y."/>
            <person name="Xue W."/>
            <person name="Luo G."/>
        </authorList>
    </citation>
    <scope>NUCLEOTIDE SEQUENCE [LARGE SCALE GENOMIC DNA]</scope>
    <source>
        <strain evidence="1 2">AM40-30BH</strain>
    </source>
</reference>
<protein>
    <submittedName>
        <fullName evidence="1">Uncharacterized protein</fullName>
    </submittedName>
</protein>
<proteinExistence type="predicted"/>